<dbReference type="Proteomes" id="UP000823561">
    <property type="component" value="Chromosome 4"/>
</dbReference>
<accession>A0AAV6H5Y0</accession>
<feature type="compositionally biased region" description="Basic and acidic residues" evidence="1">
    <location>
        <begin position="40"/>
        <end position="51"/>
    </location>
</feature>
<protein>
    <submittedName>
        <fullName evidence="2">Uncharacterized protein</fullName>
    </submittedName>
</protein>
<evidence type="ECO:0000256" key="1">
    <source>
        <dbReference type="SAM" id="MobiDB-lite"/>
    </source>
</evidence>
<dbReference type="AlphaFoldDB" id="A0AAV6H5Y0"/>
<feature type="region of interest" description="Disordered" evidence="1">
    <location>
        <begin position="40"/>
        <end position="59"/>
    </location>
</feature>
<dbReference type="EMBL" id="JADWDJ010000004">
    <property type="protein sequence ID" value="KAG5282739.1"/>
    <property type="molecule type" value="Genomic_DNA"/>
</dbReference>
<evidence type="ECO:0000313" key="2">
    <source>
        <dbReference type="EMBL" id="KAG5282739.1"/>
    </source>
</evidence>
<keyword evidence="3" id="KW-1185">Reference proteome</keyword>
<proteinExistence type="predicted"/>
<name>A0AAV6H5Y0_9TELE</name>
<evidence type="ECO:0000313" key="3">
    <source>
        <dbReference type="Proteomes" id="UP000823561"/>
    </source>
</evidence>
<gene>
    <name evidence="2" type="ORF">AALO_G00059390</name>
</gene>
<comment type="caution">
    <text evidence="2">The sequence shown here is derived from an EMBL/GenBank/DDBJ whole genome shotgun (WGS) entry which is preliminary data.</text>
</comment>
<reference evidence="2" key="1">
    <citation type="submission" date="2020-10" db="EMBL/GenBank/DDBJ databases">
        <title>Chromosome-scale genome assembly of the Allis shad, Alosa alosa.</title>
        <authorList>
            <person name="Margot Z."/>
            <person name="Christophe K."/>
            <person name="Cabau C."/>
            <person name="Louis A."/>
            <person name="Berthelot C."/>
            <person name="Parey E."/>
            <person name="Roest Crollius H."/>
            <person name="Montfort J."/>
            <person name="Robinson-Rechavi M."/>
            <person name="Bucao C."/>
            <person name="Bouchez O."/>
            <person name="Gislard M."/>
            <person name="Lluch J."/>
            <person name="Milhes M."/>
            <person name="Lampietro C."/>
            <person name="Lopez Roques C."/>
            <person name="Donnadieu C."/>
            <person name="Braasch I."/>
            <person name="Desvignes T."/>
            <person name="Postlethwait J."/>
            <person name="Bobe J."/>
            <person name="Guiguen Y."/>
        </authorList>
    </citation>
    <scope>NUCLEOTIDE SEQUENCE</scope>
    <source>
        <strain evidence="2">M-15738</strain>
        <tissue evidence="2">Blood</tissue>
    </source>
</reference>
<sequence length="94" mass="10628">MGCISLYDSNRTLTERRVVSNYKTASMLSAVVRLITKAERHSETRHARKEQGTGQEGARQSPGIFLQLFPPAIEGLLLRIDGCLHCFAKWVFYT</sequence>
<organism evidence="2 3">
    <name type="scientific">Alosa alosa</name>
    <name type="common">allis shad</name>
    <dbReference type="NCBI Taxonomy" id="278164"/>
    <lineage>
        <taxon>Eukaryota</taxon>
        <taxon>Metazoa</taxon>
        <taxon>Chordata</taxon>
        <taxon>Craniata</taxon>
        <taxon>Vertebrata</taxon>
        <taxon>Euteleostomi</taxon>
        <taxon>Actinopterygii</taxon>
        <taxon>Neopterygii</taxon>
        <taxon>Teleostei</taxon>
        <taxon>Clupei</taxon>
        <taxon>Clupeiformes</taxon>
        <taxon>Clupeoidei</taxon>
        <taxon>Clupeidae</taxon>
        <taxon>Alosa</taxon>
    </lineage>
</organism>